<name>A0A955LHC2_UNCKA</name>
<dbReference type="GO" id="GO:0000719">
    <property type="term" value="P:photoreactive repair"/>
    <property type="evidence" value="ECO:0007669"/>
    <property type="project" value="TreeGrafter"/>
</dbReference>
<dbReference type="Proteomes" id="UP000701698">
    <property type="component" value="Unassembled WGS sequence"/>
</dbReference>
<dbReference type="InterPro" id="IPR052219">
    <property type="entry name" value="Photolyase_Class-2"/>
</dbReference>
<dbReference type="CDD" id="cd00293">
    <property type="entry name" value="USP-like"/>
    <property type="match status" value="1"/>
</dbReference>
<proteinExistence type="predicted"/>
<dbReference type="EMBL" id="JAGQKX010000146">
    <property type="protein sequence ID" value="MCA9390605.1"/>
    <property type="molecule type" value="Genomic_DNA"/>
</dbReference>
<reference evidence="2" key="1">
    <citation type="submission" date="2020-04" db="EMBL/GenBank/DDBJ databases">
        <authorList>
            <person name="Zhang T."/>
        </authorList>
    </citation>
    <scope>NUCLEOTIDE SEQUENCE</scope>
    <source>
        <strain evidence="2">HKST-UBA01</strain>
    </source>
</reference>
<dbReference type="EC" id="4.1.99.3" evidence="2"/>
<sequence>MTDIHSLRSRTINKVPSPSNTSTVVYWMSRDQRILDNWALLFAQDVALERKQPLIIVFVLSPSFLGATLRQYDFMINGLKEIEKQAMELNIQFKVLVGDPANEIIKFCHESGVSCLISDFSPLKIKSAWSCYIQKNLDIPFYEIDTHNIIPCWEASDKQEYAAYTFRPKITRKLDYFLTDIPSLKKHPFIPSINSSCDWRKLYEQLEVDTSVNPTDIVPGYK</sequence>
<evidence type="ECO:0000313" key="3">
    <source>
        <dbReference type="Proteomes" id="UP000701698"/>
    </source>
</evidence>
<dbReference type="Gene3D" id="1.25.40.80">
    <property type="match status" value="1"/>
</dbReference>
<dbReference type="InterPro" id="IPR036155">
    <property type="entry name" value="Crypto/Photolyase_N_sf"/>
</dbReference>
<dbReference type="PANTHER" id="PTHR10211">
    <property type="entry name" value="DEOXYRIBODIPYRIMIDINE PHOTOLYASE"/>
    <property type="match status" value="1"/>
</dbReference>
<comment type="caution">
    <text evidence="2">The sequence shown here is derived from an EMBL/GenBank/DDBJ whole genome shotgun (WGS) entry which is preliminary data.</text>
</comment>
<evidence type="ECO:0000259" key="1">
    <source>
        <dbReference type="PROSITE" id="PS51645"/>
    </source>
</evidence>
<dbReference type="PROSITE" id="PS51645">
    <property type="entry name" value="PHR_CRY_ALPHA_BETA"/>
    <property type="match status" value="1"/>
</dbReference>
<reference evidence="2" key="2">
    <citation type="journal article" date="2021" name="Microbiome">
        <title>Successional dynamics and alternative stable states in a saline activated sludge microbial community over 9 years.</title>
        <authorList>
            <person name="Wang Y."/>
            <person name="Ye J."/>
            <person name="Ju F."/>
            <person name="Liu L."/>
            <person name="Boyd J.A."/>
            <person name="Deng Y."/>
            <person name="Parks D.H."/>
            <person name="Jiang X."/>
            <person name="Yin X."/>
            <person name="Woodcroft B.J."/>
            <person name="Tyson G.W."/>
            <person name="Hugenholtz P."/>
            <person name="Polz M.F."/>
            <person name="Zhang T."/>
        </authorList>
    </citation>
    <scope>NUCLEOTIDE SEQUENCE</scope>
    <source>
        <strain evidence="2">HKST-UBA01</strain>
    </source>
</reference>
<dbReference type="AlphaFoldDB" id="A0A955LHC2"/>
<keyword evidence="2" id="KW-0456">Lyase</keyword>
<dbReference type="Gene3D" id="3.40.50.620">
    <property type="entry name" value="HUPs"/>
    <property type="match status" value="1"/>
</dbReference>
<dbReference type="PANTHER" id="PTHR10211:SF0">
    <property type="entry name" value="DEOXYRIBODIPYRIMIDINE PHOTO-LYASE"/>
    <property type="match status" value="1"/>
</dbReference>
<dbReference type="InterPro" id="IPR006050">
    <property type="entry name" value="DNA_photolyase_N"/>
</dbReference>
<dbReference type="InterPro" id="IPR014729">
    <property type="entry name" value="Rossmann-like_a/b/a_fold"/>
</dbReference>
<dbReference type="Pfam" id="PF00875">
    <property type="entry name" value="DNA_photolyase"/>
    <property type="match status" value="1"/>
</dbReference>
<evidence type="ECO:0000313" key="2">
    <source>
        <dbReference type="EMBL" id="MCA9390605.1"/>
    </source>
</evidence>
<dbReference type="FunFam" id="3.40.50.620:FF:000110">
    <property type="entry name" value="Deoxyribodipyrimidine photolyase"/>
    <property type="match status" value="1"/>
</dbReference>
<dbReference type="SUPFAM" id="SSF52425">
    <property type="entry name" value="Cryptochrome/photolyase, N-terminal domain"/>
    <property type="match status" value="1"/>
</dbReference>
<accession>A0A955LHC2</accession>
<protein>
    <submittedName>
        <fullName evidence="2">Deoxyribodipyrimidine photo-lyase</fullName>
        <ecNumber evidence="2">4.1.99.3</ecNumber>
    </submittedName>
</protein>
<organism evidence="2 3">
    <name type="scientific">candidate division WWE3 bacterium</name>
    <dbReference type="NCBI Taxonomy" id="2053526"/>
    <lineage>
        <taxon>Bacteria</taxon>
        <taxon>Katanobacteria</taxon>
    </lineage>
</organism>
<feature type="non-terminal residue" evidence="2">
    <location>
        <position position="222"/>
    </location>
</feature>
<dbReference type="GO" id="GO:0003904">
    <property type="term" value="F:deoxyribodipyrimidine photo-lyase activity"/>
    <property type="evidence" value="ECO:0007669"/>
    <property type="project" value="UniProtKB-EC"/>
</dbReference>
<gene>
    <name evidence="2" type="ORF">KC571_04330</name>
</gene>
<feature type="domain" description="Photolyase/cryptochrome alpha/beta" evidence="1">
    <location>
        <begin position="22"/>
        <end position="152"/>
    </location>
</feature>